<dbReference type="Pfam" id="PF18073">
    <property type="entry name" value="Zn_ribbon_LapB"/>
    <property type="match status" value="1"/>
</dbReference>
<dbReference type="PRINTS" id="PR01874">
    <property type="entry name" value="DNAREPAIRADA"/>
</dbReference>
<dbReference type="GO" id="GO:0016787">
    <property type="term" value="F:hydrolase activity"/>
    <property type="evidence" value="ECO:0007669"/>
    <property type="project" value="UniProtKB-KW"/>
</dbReference>
<dbReference type="InterPro" id="IPR014721">
    <property type="entry name" value="Ribsml_uS5_D2-typ_fold_subgr"/>
</dbReference>
<keyword evidence="5" id="KW-0378">Hydrolase</keyword>
<dbReference type="InterPro" id="IPR020588">
    <property type="entry name" value="RecA_ATP-bd"/>
</dbReference>
<dbReference type="GO" id="GO:0000725">
    <property type="term" value="P:recombinational repair"/>
    <property type="evidence" value="ECO:0007669"/>
    <property type="project" value="UniProtKB-UniRule"/>
</dbReference>
<dbReference type="GO" id="GO:0008270">
    <property type="term" value="F:zinc ion binding"/>
    <property type="evidence" value="ECO:0007669"/>
    <property type="project" value="UniProtKB-KW"/>
</dbReference>
<protein>
    <recommendedName>
        <fullName evidence="11 12">DNA repair protein RadA</fullName>
    </recommendedName>
</protein>
<keyword evidence="4 13" id="KW-0863">Zinc-finger</keyword>
<keyword evidence="18" id="KW-1185">Reference proteome</keyword>
<comment type="domain">
    <text evidence="11">The middle region has homology to RecA with ATPase motifs including the RadA KNRFG motif, while the C-terminus is homologous to Lon protease.</text>
</comment>
<dbReference type="PANTHER" id="PTHR32472">
    <property type="entry name" value="DNA REPAIR PROTEIN RADA"/>
    <property type="match status" value="1"/>
</dbReference>
<dbReference type="InterPro" id="IPR003593">
    <property type="entry name" value="AAA+_ATPase"/>
</dbReference>
<keyword evidence="1 11" id="KW-0479">Metal-binding</keyword>
<dbReference type="NCBIfam" id="TIGR00416">
    <property type="entry name" value="sms"/>
    <property type="match status" value="1"/>
</dbReference>
<dbReference type="EMBL" id="CP043424">
    <property type="protein sequence ID" value="QIW12355.1"/>
    <property type="molecule type" value="Genomic_DNA"/>
</dbReference>
<evidence type="ECO:0000313" key="17">
    <source>
        <dbReference type="Proteomes" id="UP000251120"/>
    </source>
</evidence>
<dbReference type="SUPFAM" id="SSF52540">
    <property type="entry name" value="P-loop containing nucleoside triphosphate hydrolases"/>
    <property type="match status" value="1"/>
</dbReference>
<dbReference type="InterPro" id="IPR004504">
    <property type="entry name" value="DNA_repair_RadA"/>
</dbReference>
<evidence type="ECO:0000256" key="8">
    <source>
        <dbReference type="ARBA" id="ARBA00023016"/>
    </source>
</evidence>
<dbReference type="Gene3D" id="3.30.230.10">
    <property type="match status" value="1"/>
</dbReference>
<organism evidence="15 17">
    <name type="scientific">Francisella adeliensis</name>
    <dbReference type="NCBI Taxonomy" id="2007306"/>
    <lineage>
        <taxon>Bacteria</taxon>
        <taxon>Pseudomonadati</taxon>
        <taxon>Pseudomonadota</taxon>
        <taxon>Gammaproteobacteria</taxon>
        <taxon>Thiotrichales</taxon>
        <taxon>Francisellaceae</taxon>
        <taxon>Francisella</taxon>
    </lineage>
</organism>
<evidence type="ECO:0000256" key="7">
    <source>
        <dbReference type="ARBA" id="ARBA00022840"/>
    </source>
</evidence>
<dbReference type="Proteomes" id="UP000681131">
    <property type="component" value="Chromosome"/>
</dbReference>
<feature type="domain" description="RecA family profile 1" evidence="14">
    <location>
        <begin position="68"/>
        <end position="216"/>
    </location>
</feature>
<gene>
    <name evidence="11 16" type="primary">radA</name>
    <name evidence="15" type="ORF">CDH04_06690</name>
    <name evidence="16" type="ORF">FZC43_06690</name>
</gene>
<dbReference type="EMBL" id="CP021781">
    <property type="protein sequence ID" value="AXA34113.1"/>
    <property type="molecule type" value="Genomic_DNA"/>
</dbReference>
<dbReference type="PANTHER" id="PTHR32472:SF10">
    <property type="entry name" value="DNA REPAIR PROTEIN RADA-LIKE PROTEIN"/>
    <property type="match status" value="1"/>
</dbReference>
<evidence type="ECO:0000256" key="9">
    <source>
        <dbReference type="ARBA" id="ARBA00023125"/>
    </source>
</evidence>
<reference evidence="16 18" key="2">
    <citation type="submission" date="2019-08" db="EMBL/GenBank/DDBJ databases">
        <title>Complete genome sequences of Francisella adeliensis (FSC1325 and FSC1326).</title>
        <authorList>
            <person name="Ohrman C."/>
            <person name="Uneklint I."/>
            <person name="Vallesi A."/>
            <person name="Karlsson L."/>
            <person name="Sjodin A."/>
        </authorList>
    </citation>
    <scope>NUCLEOTIDE SEQUENCE [LARGE SCALE GENOMIC DNA]</scope>
    <source>
        <strain evidence="16 18">FSC1325</strain>
    </source>
</reference>
<dbReference type="GO" id="GO:0005829">
    <property type="term" value="C:cytosol"/>
    <property type="evidence" value="ECO:0007669"/>
    <property type="project" value="TreeGrafter"/>
</dbReference>
<keyword evidence="9 11" id="KW-0238">DNA-binding</keyword>
<keyword evidence="2 11" id="KW-0547">Nucleotide-binding</keyword>
<dbReference type="InterPro" id="IPR027417">
    <property type="entry name" value="P-loop_NTPase"/>
</dbReference>
<feature type="region of interest" description="Lon-protease-like" evidence="11">
    <location>
        <begin position="353"/>
        <end position="457"/>
    </location>
</feature>
<dbReference type="InterPro" id="IPR020568">
    <property type="entry name" value="Ribosomal_Su5_D2-typ_SF"/>
</dbReference>
<dbReference type="SMART" id="SM00382">
    <property type="entry name" value="AAA"/>
    <property type="match status" value="1"/>
</dbReference>
<evidence type="ECO:0000313" key="16">
    <source>
        <dbReference type="EMBL" id="QIW12355.1"/>
    </source>
</evidence>
<evidence type="ECO:0000256" key="12">
    <source>
        <dbReference type="NCBIfam" id="TIGR00416"/>
    </source>
</evidence>
<comment type="similarity">
    <text evidence="11 13">Belongs to the RecA family. RadA subfamily.</text>
</comment>
<dbReference type="GO" id="GO:0005524">
    <property type="term" value="F:ATP binding"/>
    <property type="evidence" value="ECO:0007669"/>
    <property type="project" value="UniProtKB-UniRule"/>
</dbReference>
<accession>A0A2Z4Y095</accession>
<evidence type="ECO:0000313" key="15">
    <source>
        <dbReference type="EMBL" id="AXA34113.1"/>
    </source>
</evidence>
<evidence type="ECO:0000256" key="10">
    <source>
        <dbReference type="ARBA" id="ARBA00023204"/>
    </source>
</evidence>
<dbReference type="FunFam" id="3.40.50.300:FF:000050">
    <property type="entry name" value="DNA repair protein RadA"/>
    <property type="match status" value="1"/>
</dbReference>
<comment type="function">
    <text evidence="13">DNA-dependent ATPase involved in processing of recombination intermediates, plays a role in repairing DNA breaks. Stimulates the branch migration of RecA-mediated strand transfer reactions, allowing the 3' invading strand to extend heteroduplex DNA faster. Binds ssDNA in the presence of ADP but not other nucleotides, has ATPase activity that is stimulated by ssDNA and various branched DNA structures, but inhibited by SSB. Does not have RecA's homology-searching function.</text>
</comment>
<evidence type="ECO:0000259" key="14">
    <source>
        <dbReference type="PROSITE" id="PS50162"/>
    </source>
</evidence>
<evidence type="ECO:0000256" key="13">
    <source>
        <dbReference type="RuleBase" id="RU003555"/>
    </source>
</evidence>
<dbReference type="Pfam" id="PF13541">
    <property type="entry name" value="ChlI"/>
    <property type="match status" value="1"/>
</dbReference>
<evidence type="ECO:0000256" key="2">
    <source>
        <dbReference type="ARBA" id="ARBA00022741"/>
    </source>
</evidence>
<dbReference type="Pfam" id="PF13481">
    <property type="entry name" value="AAA_25"/>
    <property type="match status" value="1"/>
</dbReference>
<evidence type="ECO:0000256" key="5">
    <source>
        <dbReference type="ARBA" id="ARBA00022801"/>
    </source>
</evidence>
<evidence type="ECO:0000256" key="11">
    <source>
        <dbReference type="HAMAP-Rule" id="MF_01498"/>
    </source>
</evidence>
<dbReference type="GO" id="GO:0140664">
    <property type="term" value="F:ATP-dependent DNA damage sensor activity"/>
    <property type="evidence" value="ECO:0007669"/>
    <property type="project" value="InterPro"/>
</dbReference>
<keyword evidence="3 11" id="KW-0227">DNA damage</keyword>
<dbReference type="GO" id="GO:0003684">
    <property type="term" value="F:damaged DNA binding"/>
    <property type="evidence" value="ECO:0007669"/>
    <property type="project" value="InterPro"/>
</dbReference>
<evidence type="ECO:0000256" key="1">
    <source>
        <dbReference type="ARBA" id="ARBA00022723"/>
    </source>
</evidence>
<feature type="binding site" evidence="11">
    <location>
        <begin position="97"/>
        <end position="104"/>
    </location>
    <ligand>
        <name>ATP</name>
        <dbReference type="ChEBI" id="CHEBI:30616"/>
    </ligand>
</feature>
<comment type="function">
    <text evidence="11">Plays a role in repairing double-strand DNA breaks, probably involving stabilizing or processing branched DNA or blocked replication forks.</text>
</comment>
<dbReference type="AlphaFoldDB" id="A0A2Z4Y095"/>
<keyword evidence="6 13" id="KW-0862">Zinc</keyword>
<dbReference type="OrthoDB" id="9803906at2"/>
<evidence type="ECO:0000256" key="4">
    <source>
        <dbReference type="ARBA" id="ARBA00022771"/>
    </source>
</evidence>
<reference evidence="15 17" key="1">
    <citation type="submission" date="2017-06" db="EMBL/GenBank/DDBJ databases">
        <title>Complete genome of Francisella adeliensis.</title>
        <authorList>
            <person name="Vallesi A."/>
            <person name="Sjodin A."/>
        </authorList>
    </citation>
    <scope>NUCLEOTIDE SEQUENCE [LARGE SCALE GENOMIC DNA]</scope>
    <source>
        <strain evidence="15 17">FDC440</strain>
    </source>
</reference>
<evidence type="ECO:0000313" key="18">
    <source>
        <dbReference type="Proteomes" id="UP000681131"/>
    </source>
</evidence>
<sequence length="457" mass="50382">MAKSKTIFICQECGASSPRWQGQCHSCNQWNTLIEEVKTETSKKPIARSGFAGSVTKATPLSSIQGKEHSRTQTNIAEFDRVLGGGIVRGSVTLVGGDPGIGKSSILLQIMAYLSQEKKVLYVSGEESLEQIALRAERLDLRKDKLLVMCETNIELIANYIVTQKPEIVVIDSIQTIYNPELSSMVGGVSQVRESSAYITQVAKQHQVSVFLVGHVTKSGEVAGPRVLEHIVDAVIFIESQDNGRYRMMRALKNRFGAVNEIGVFAMTDQGMKEVKNPSAIFLNNGRTNLIGSVIVSVWEGTRPLLVELQSLVVEKNQNQPPKRLCVGIDSNRLAMILAVIQRYMHLDLYDKDVFLNVVGGIKITETSIDLAVIAIIYSSLEEIQIPHNMLIMGEVGLSGEIRPIPYGLERINEATKHGFKKIIVPKANISKLTKKTNADVIGISNLKELKQLIMDL</sequence>
<feature type="short sequence motif" description="RadA KNRFG motif" evidence="11">
    <location>
        <begin position="253"/>
        <end position="257"/>
    </location>
</feature>
<keyword evidence="8 11" id="KW-0346">Stress response</keyword>
<dbReference type="KEGG" id="fad:CDH04_06690"/>
<dbReference type="PROSITE" id="PS50162">
    <property type="entry name" value="RECA_2"/>
    <property type="match status" value="1"/>
</dbReference>
<dbReference type="Gene3D" id="3.40.50.300">
    <property type="entry name" value="P-loop containing nucleotide triphosphate hydrolases"/>
    <property type="match status" value="1"/>
</dbReference>
<name>A0A2Z4Y095_9GAMM</name>
<dbReference type="CDD" id="cd01121">
    <property type="entry name" value="RadA_SMS_N"/>
    <property type="match status" value="1"/>
</dbReference>
<dbReference type="Proteomes" id="UP000251120">
    <property type="component" value="Chromosome"/>
</dbReference>
<dbReference type="InterPro" id="IPR041166">
    <property type="entry name" value="Rubredoxin_2"/>
</dbReference>
<keyword evidence="7 11" id="KW-0067">ATP-binding</keyword>
<dbReference type="HAMAP" id="MF_01498">
    <property type="entry name" value="RadA_bact"/>
    <property type="match status" value="1"/>
</dbReference>
<evidence type="ECO:0000256" key="6">
    <source>
        <dbReference type="ARBA" id="ARBA00022833"/>
    </source>
</evidence>
<dbReference type="RefSeq" id="WP_112870290.1">
    <property type="nucleotide sequence ID" value="NZ_CP021781.1"/>
</dbReference>
<dbReference type="SUPFAM" id="SSF54211">
    <property type="entry name" value="Ribosomal protein S5 domain 2-like"/>
    <property type="match status" value="1"/>
</dbReference>
<proteinExistence type="inferred from homology"/>
<evidence type="ECO:0000256" key="3">
    <source>
        <dbReference type="ARBA" id="ARBA00022763"/>
    </source>
</evidence>
<keyword evidence="10 11" id="KW-0234">DNA repair</keyword>